<evidence type="ECO:0000313" key="1">
    <source>
        <dbReference type="EMBL" id="MBC8753316.1"/>
    </source>
</evidence>
<organism evidence="1 2">
    <name type="scientific">Kordia aestuariivivens</name>
    <dbReference type="NCBI Taxonomy" id="2759037"/>
    <lineage>
        <taxon>Bacteria</taxon>
        <taxon>Pseudomonadati</taxon>
        <taxon>Bacteroidota</taxon>
        <taxon>Flavobacteriia</taxon>
        <taxon>Flavobacteriales</taxon>
        <taxon>Flavobacteriaceae</taxon>
        <taxon>Kordia</taxon>
    </lineage>
</organism>
<dbReference type="EMBL" id="JACGWS010000001">
    <property type="protein sequence ID" value="MBC8753316.1"/>
    <property type="molecule type" value="Genomic_DNA"/>
</dbReference>
<reference evidence="1 2" key="1">
    <citation type="submission" date="2020-07" db="EMBL/GenBank/DDBJ databases">
        <title>Description of Kordia aestuariivivens sp. nov., isolated from a tidal flat.</title>
        <authorList>
            <person name="Park S."/>
            <person name="Yoon J.-H."/>
        </authorList>
    </citation>
    <scope>NUCLEOTIDE SEQUENCE [LARGE SCALE GENOMIC DNA]</scope>
    <source>
        <strain evidence="1 2">YSTF-M3</strain>
    </source>
</reference>
<dbReference type="RefSeq" id="WP_187560355.1">
    <property type="nucleotide sequence ID" value="NZ_JACGWS010000001.1"/>
</dbReference>
<evidence type="ECO:0000313" key="2">
    <source>
        <dbReference type="Proteomes" id="UP000619238"/>
    </source>
</evidence>
<dbReference type="Proteomes" id="UP000619238">
    <property type="component" value="Unassembled WGS sequence"/>
</dbReference>
<accession>A0ABR7Q436</accession>
<proteinExistence type="predicted"/>
<name>A0ABR7Q436_9FLAO</name>
<dbReference type="InterPro" id="IPR019853">
    <property type="entry name" value="GldB-like"/>
</dbReference>
<sequence>MKKLFFLCVLIVVGCADENSLEKEISAIPIDVNITRFDQVFLSATPSDLPKLKEVYPLFFPSSIPDSTWVYTMRDPLQKELKQEIDITFADFSTVQRDIKSLLQHLEFYFPEYNPPKIVTVTTEDYRKKIILYQDMILIALNTYLGANHRYYEGIQNYIVQNFEKEMIPVDIATEFAYAQIRPSRDRSFLSKMIFHGKAHYIKTLLVPKASAAMQFGYTERQVNWAAENEAQIWTHFIEKELLYSTDNKLDARFLNLAPFSKFYLELDSESPGGIGRYIGYRIVDAYMKNNDVSLQELIGKSTEEIFNNSKYKPKK</sequence>
<dbReference type="PROSITE" id="PS51257">
    <property type="entry name" value="PROKAR_LIPOPROTEIN"/>
    <property type="match status" value="1"/>
</dbReference>
<gene>
    <name evidence="1" type="primary">gldB</name>
    <name evidence="1" type="ORF">H2O64_01450</name>
</gene>
<dbReference type="NCBIfam" id="TIGR03514">
    <property type="entry name" value="GldB_lipo"/>
    <property type="match status" value="1"/>
</dbReference>
<keyword evidence="2" id="KW-1185">Reference proteome</keyword>
<comment type="caution">
    <text evidence="1">The sequence shown here is derived from an EMBL/GenBank/DDBJ whole genome shotgun (WGS) entry which is preliminary data.</text>
</comment>
<keyword evidence="1" id="KW-0449">Lipoprotein</keyword>
<dbReference type="Pfam" id="PF25594">
    <property type="entry name" value="GldB_lipo"/>
    <property type="match status" value="1"/>
</dbReference>
<protein>
    <submittedName>
        <fullName evidence="1">Gliding motility lipoprotein GldB</fullName>
    </submittedName>
</protein>